<dbReference type="Pfam" id="PF00249">
    <property type="entry name" value="Myb_DNA-binding"/>
    <property type="match status" value="2"/>
</dbReference>
<feature type="domain" description="Myb-like" evidence="8">
    <location>
        <begin position="971"/>
        <end position="1021"/>
    </location>
</feature>
<dbReference type="GO" id="GO:0003677">
    <property type="term" value="F:DNA binding"/>
    <property type="evidence" value="ECO:0007669"/>
    <property type="project" value="UniProtKB-KW"/>
</dbReference>
<dbReference type="InterPro" id="IPR017884">
    <property type="entry name" value="SANT_dom"/>
</dbReference>
<dbReference type="Gene3D" id="1.20.58.1880">
    <property type="match status" value="1"/>
</dbReference>
<evidence type="ECO:0000256" key="6">
    <source>
        <dbReference type="SAM" id="Coils"/>
    </source>
</evidence>
<feature type="compositionally biased region" description="Basic and acidic residues" evidence="7">
    <location>
        <begin position="91"/>
        <end position="102"/>
    </location>
</feature>
<feature type="compositionally biased region" description="Basic and acidic residues" evidence="7">
    <location>
        <begin position="1"/>
        <end position="23"/>
    </location>
</feature>
<dbReference type="PROSITE" id="PS51293">
    <property type="entry name" value="SANT"/>
    <property type="match status" value="2"/>
</dbReference>
<feature type="domain" description="SANT" evidence="9">
    <location>
        <begin position="974"/>
        <end position="1017"/>
    </location>
</feature>
<dbReference type="SUPFAM" id="SSF46689">
    <property type="entry name" value="Homeodomain-like"/>
    <property type="match status" value="2"/>
</dbReference>
<keyword evidence="6" id="KW-0175">Coiled coil</keyword>
<keyword evidence="4" id="KW-0238">DNA-binding</keyword>
<evidence type="ECO:0000256" key="4">
    <source>
        <dbReference type="ARBA" id="ARBA00023125"/>
    </source>
</evidence>
<name>A0ABD0VXU2_DENTH</name>
<dbReference type="PROSITE" id="PS50090">
    <property type="entry name" value="MYB_LIKE"/>
    <property type="match status" value="1"/>
</dbReference>
<dbReference type="InterPro" id="IPR001005">
    <property type="entry name" value="SANT/Myb"/>
</dbReference>
<dbReference type="CDD" id="cd00167">
    <property type="entry name" value="SANT"/>
    <property type="match status" value="1"/>
</dbReference>
<feature type="region of interest" description="Disordered" evidence="7">
    <location>
        <begin position="1"/>
        <end position="260"/>
    </location>
</feature>
<reference evidence="10 11" key="1">
    <citation type="journal article" date="2024" name="Plant Biotechnol. J.">
        <title>Dendrobium thyrsiflorum genome and its molecular insights into genes involved in important horticultural traits.</title>
        <authorList>
            <person name="Chen B."/>
            <person name="Wang J.Y."/>
            <person name="Zheng P.J."/>
            <person name="Li K.L."/>
            <person name="Liang Y.M."/>
            <person name="Chen X.F."/>
            <person name="Zhang C."/>
            <person name="Zhao X."/>
            <person name="He X."/>
            <person name="Zhang G.Q."/>
            <person name="Liu Z.J."/>
            <person name="Xu Q."/>
        </authorList>
    </citation>
    <scope>NUCLEOTIDE SEQUENCE [LARGE SCALE GENOMIC DNA]</scope>
    <source>
        <strain evidence="10">GZMU011</strain>
    </source>
</reference>
<evidence type="ECO:0000259" key="9">
    <source>
        <dbReference type="PROSITE" id="PS51293"/>
    </source>
</evidence>
<evidence type="ECO:0000256" key="2">
    <source>
        <dbReference type="ARBA" id="ARBA00022771"/>
    </source>
</evidence>
<evidence type="ECO:0000313" key="10">
    <source>
        <dbReference type="EMBL" id="KAL0928955.1"/>
    </source>
</evidence>
<gene>
    <name evidence="10" type="ORF">M5K25_000894</name>
</gene>
<dbReference type="InterPro" id="IPR009057">
    <property type="entry name" value="Homeodomain-like_sf"/>
</dbReference>
<protein>
    <submittedName>
        <fullName evidence="10">Uncharacterized protein</fullName>
    </submittedName>
</protein>
<evidence type="ECO:0000256" key="3">
    <source>
        <dbReference type="ARBA" id="ARBA00022833"/>
    </source>
</evidence>
<feature type="compositionally biased region" description="Polar residues" evidence="7">
    <location>
        <begin position="75"/>
        <end position="90"/>
    </location>
</feature>
<keyword evidence="11" id="KW-1185">Reference proteome</keyword>
<dbReference type="Proteomes" id="UP001552299">
    <property type="component" value="Unassembled WGS sequence"/>
</dbReference>
<accession>A0ABD0VXU2</accession>
<evidence type="ECO:0000256" key="7">
    <source>
        <dbReference type="SAM" id="MobiDB-lite"/>
    </source>
</evidence>
<evidence type="ECO:0000256" key="1">
    <source>
        <dbReference type="ARBA" id="ARBA00022723"/>
    </source>
</evidence>
<sequence length="1670" mass="183051">MPSPHHGERKEALGKDRKQDRGAASDAVGGAGDVGGGSSSSSRGREPYHGQRDLSRASPRRALTGHYRHDGGYQQLYSEESSGHGSTPSRSGDKLLPEEEIFRLSSGRCGGRSTGSGGRESRGSSRRSPCFDSGGDLARQHHVPPVTSQRSVAVPITHASSSSSSPTPLKNLPDKNDGGAIEGVGTGQKSDRDHSLGSIAWKPLKWTRPSSLPLSKTVRSETEEANVEISVPQVKESPARSPVTSQSRLDDKAPSKKARLGWGQGLAKYEKQKVEGVVDVSSNNGSAQSTNSAKYIFSDSSPKIPVLPGSMSPVTPSSITCSSSPAGTDEKLSIKGLNAETDRAQCSDSFGFGPHDSSEDIFIKLDQLDANSINKLALLLSDLMQPEDACSGDSSFTRTSTINKLLLLKKDISKELEKTESEIDLFENRLKSINGDGQRNDFQECTYISPKDGVAHPSVKSVDASKSLLKLSSDSYVVDSSVVLEGHEAVHTHLSEVHTAAVKDTSDDLQLIRLEQEYPNSCTLQFDACPVNFNNVKPQSLNVKPLMQPAVLLSDDVCSHEQASCMDYRAEKADDSLLAFIMASNRDAAKRASEELDLAMPPGSPQFNISESYLLQCRKNYMHVKGRLAMNKRILKFKERVLALKFRALHHLWREDLSLLTMRKHRPKSSKRFEVNSRSSHSALQKHRSSIRSRFALSAGNLTLVPTTEILDFTGKLLLDSQMRLYRDNLKMPAQIIDENDRRYSRFNSNNGLIESPPALEKERVMVNPWMQDEKEVFLEMLATYGKDFKRISSFLSHKTTADCIEFYYKNHKSESFTEVKKHLKWRKQLQSRHCNTYLVTSEARFKRETNAASLELLGEASMIAAESNCNKRNSLKQSGKSGYHDTRVSRRSYGSLEKANSEISGSDREVAAADVLAGICGALSSDAMSSCVTSSIDPSERLHFAAIDCSLTPEAAHTIDEEDTCSDESSDDLESADWTDEEKYMFIRAFNMYGKDFVKVSHYLRTRSRDQCKIFYSKARKCLSLDVIQPGSTNGVTPLSDVNGGRSDTDDVCAAEIDSAICSTQSCSKMDVDFTQSLLETCSDAAQQADADRSCEQCEIVVSIPDEVEGTFDDKVSVFNEDKLVIDRGNLEFGKDQGEICSSGLRSKEHEQVHGAVEFFADTQTNNENTDEMLSPGKPVVKLHCESEFNSLTTAEAPQKASCGSSAANESNKEVDSNQFVGLPDHAVENKAHVMINEIANVGDSFIFGPNPHSNGNSCNDVEQKNDGCPSLLSSNFQQQIPLELLYSMQKRPQTKVVIPFDEADNKTSIAILNLQNGGDKFRQESVCRDLSQNLLKTSFPNQMDPFARSCFIQSFTQNLKESKIDRKLIDDNSILEIPEMADAISQSNCSFVPGLNNDKCVGAGVLNSSPGISLTSRLEHKSERRLAEAKSETHRTKNLQGDCFAESEDQSQRVGDLKLFGQILTHQSSQKSSASPEGSIIMPLSPRHNSNATTNSSSCWKDAAIFAPRPGKNGLLHHQVDLPQRSYGFWDGNRVQTGLSSLPEPSIVLANYQASLAGMPFSIVKESVAGTNIDYQQQAQMQSAASTEKFIETYPELQKRNGFDLLSGFQQQGRIMHLGVNIVAGGGIMVGGNGVSDPVAALQMHYSGRRSKILAGDLDSLMGDTGGR</sequence>
<proteinExistence type="predicted"/>
<feature type="coiled-coil region" evidence="6">
    <location>
        <begin position="402"/>
        <end position="436"/>
    </location>
</feature>
<dbReference type="GO" id="GO:0008270">
    <property type="term" value="F:zinc ion binding"/>
    <property type="evidence" value="ECO:0007669"/>
    <property type="project" value="UniProtKB-KW"/>
</dbReference>
<dbReference type="GO" id="GO:0005634">
    <property type="term" value="C:nucleus"/>
    <property type="evidence" value="ECO:0007669"/>
    <property type="project" value="UniProtKB-ARBA"/>
</dbReference>
<dbReference type="PANTHER" id="PTHR47340">
    <property type="entry name" value="DUPLICATED HOMEODOMAIN-LIKE SUPERFAMILY PROTEIN"/>
    <property type="match status" value="1"/>
</dbReference>
<organism evidence="10 11">
    <name type="scientific">Dendrobium thyrsiflorum</name>
    <name type="common">Pinecone-like raceme dendrobium</name>
    <name type="synonym">Orchid</name>
    <dbReference type="NCBI Taxonomy" id="117978"/>
    <lineage>
        <taxon>Eukaryota</taxon>
        <taxon>Viridiplantae</taxon>
        <taxon>Streptophyta</taxon>
        <taxon>Embryophyta</taxon>
        <taxon>Tracheophyta</taxon>
        <taxon>Spermatophyta</taxon>
        <taxon>Magnoliopsida</taxon>
        <taxon>Liliopsida</taxon>
        <taxon>Asparagales</taxon>
        <taxon>Orchidaceae</taxon>
        <taxon>Epidendroideae</taxon>
        <taxon>Malaxideae</taxon>
        <taxon>Dendrobiinae</taxon>
        <taxon>Dendrobium</taxon>
    </lineage>
</organism>
<evidence type="ECO:0000313" key="11">
    <source>
        <dbReference type="Proteomes" id="UP001552299"/>
    </source>
</evidence>
<feature type="domain" description="SANT" evidence="9">
    <location>
        <begin position="765"/>
        <end position="816"/>
    </location>
</feature>
<dbReference type="SMART" id="SM00717">
    <property type="entry name" value="SANT"/>
    <property type="match status" value="2"/>
</dbReference>
<feature type="compositionally biased region" description="Gly residues" evidence="7">
    <location>
        <begin position="29"/>
        <end position="38"/>
    </location>
</feature>
<dbReference type="FunFam" id="1.10.10.60:FF:000012">
    <property type="entry name" value="Metastasis-associated 1 family, member 3"/>
    <property type="match status" value="1"/>
</dbReference>
<feature type="compositionally biased region" description="Basic and acidic residues" evidence="7">
    <location>
        <begin position="43"/>
        <end position="55"/>
    </location>
</feature>
<keyword evidence="3" id="KW-0862">Zinc</keyword>
<dbReference type="Gene3D" id="1.10.10.60">
    <property type="entry name" value="Homeodomain-like"/>
    <property type="match status" value="1"/>
</dbReference>
<evidence type="ECO:0000259" key="8">
    <source>
        <dbReference type="PROSITE" id="PS50090"/>
    </source>
</evidence>
<comment type="caution">
    <text evidence="10">The sequence shown here is derived from an EMBL/GenBank/DDBJ whole genome shotgun (WGS) entry which is preliminary data.</text>
</comment>
<keyword evidence="1" id="KW-0479">Metal-binding</keyword>
<evidence type="ECO:0000256" key="5">
    <source>
        <dbReference type="ARBA" id="ARBA00023242"/>
    </source>
</evidence>
<dbReference type="EMBL" id="JANQDX010000001">
    <property type="protein sequence ID" value="KAL0928955.1"/>
    <property type="molecule type" value="Genomic_DNA"/>
</dbReference>
<dbReference type="PANTHER" id="PTHR47340:SF1">
    <property type="entry name" value="DUPLICATED HOMEODOMAIN-LIKE SUPERFAMILY PROTEIN"/>
    <property type="match status" value="1"/>
</dbReference>
<keyword evidence="2" id="KW-0863">Zinc-finger</keyword>
<feature type="compositionally biased region" description="Gly residues" evidence="7">
    <location>
        <begin position="108"/>
        <end position="118"/>
    </location>
</feature>
<keyword evidence="5" id="KW-0539">Nucleus</keyword>